<keyword evidence="2" id="KW-0812">Transmembrane</keyword>
<proteinExistence type="inferred from homology"/>
<keyword evidence="2" id="KW-0472">Membrane</keyword>
<evidence type="ECO:0000259" key="3">
    <source>
        <dbReference type="Pfam" id="PF03109"/>
    </source>
</evidence>
<dbReference type="EMBL" id="JOKZ01000017">
    <property type="protein sequence ID" value="KKP06859.1"/>
    <property type="molecule type" value="Genomic_DNA"/>
</dbReference>
<dbReference type="SUPFAM" id="SSF56112">
    <property type="entry name" value="Protein kinase-like (PK-like)"/>
    <property type="match status" value="1"/>
</dbReference>
<name>A0A0G0AQR3_TRIHA</name>
<protein>
    <submittedName>
        <fullName evidence="4">ABC1 domain-containing protein</fullName>
    </submittedName>
</protein>
<reference evidence="5" key="1">
    <citation type="journal article" date="2015" name="Genome Announc.">
        <title>Draft whole-genome sequence of the biocontrol agent Trichoderma harzianum T6776.</title>
        <authorList>
            <person name="Baroncelli R."/>
            <person name="Piaggeschi G."/>
            <person name="Fiorini L."/>
            <person name="Bertolini E."/>
            <person name="Zapparata A."/>
            <person name="Pe M.E."/>
            <person name="Sarrocco S."/>
            <person name="Vannacci G."/>
        </authorList>
    </citation>
    <scope>NUCLEOTIDE SEQUENCE [LARGE SCALE GENOMIC DNA]</scope>
    <source>
        <strain evidence="5">T6776</strain>
    </source>
</reference>
<evidence type="ECO:0000256" key="2">
    <source>
        <dbReference type="SAM" id="Phobius"/>
    </source>
</evidence>
<dbReference type="Pfam" id="PF03109">
    <property type="entry name" value="ABC1"/>
    <property type="match status" value="1"/>
</dbReference>
<accession>A0A0G0AQR3</accession>
<dbReference type="PANTHER" id="PTHR43173:SF37">
    <property type="entry name" value="ABC1 FAMILY PROTEIN C10F6.14C"/>
    <property type="match status" value="1"/>
</dbReference>
<dbReference type="CDD" id="cd13969">
    <property type="entry name" value="ADCK1-like"/>
    <property type="match status" value="1"/>
</dbReference>
<dbReference type="InterPro" id="IPR011009">
    <property type="entry name" value="Kinase-like_dom_sf"/>
</dbReference>
<dbReference type="InterPro" id="IPR004147">
    <property type="entry name" value="ABC1_dom"/>
</dbReference>
<feature type="domain" description="ABC1 atypical kinase-like" evidence="3">
    <location>
        <begin position="179"/>
        <end position="458"/>
    </location>
</feature>
<keyword evidence="2" id="KW-1133">Transmembrane helix</keyword>
<dbReference type="InterPro" id="IPR051130">
    <property type="entry name" value="Mito_struct-func_regulator"/>
</dbReference>
<comment type="caution">
    <text evidence="4">The sequence shown here is derived from an EMBL/GenBank/DDBJ whole genome shotgun (WGS) entry which is preliminary data.</text>
</comment>
<sequence>MASRILLKAVASSSSPLIRQARIPSRVQPLLFRPTIFSKRIVPSHLISPFRHVRLQSTITEPPKRKLRWYWKLLIALGATAGVTTGGVVVADRYYMGGILTRSLRAYVTIAQVGVDYKMHSGKNPKGGRVPINELHDRNAARVCDMIKTNGGIFLKIGQAIAVQGAALPEAYQREFKNMFDDASQESWSDVQAVIKEEFGANVSEVFGDGVEKEPRASASIAQVHYARLKDGREVAIKVQRRKLAQQASWDLWTFKYDTLLLYKVCLMAANDGNRVLCDLVGRTTDIHIQGIGDYIMNNIMKETDFENEAANSMRIAELVKSDPDLNKRVYIPQVYTELTSKRVLTSEWIHGAKLWDRDIITGAHNPSGETSAGMGLKEADIMTTVIDLFSSQMFKWGFVHCDPHPGNMFVRRLPSGKPQIVLIDHGLYVSLSENLRRQYARFWKSLLTGDQKGLEEVSTAWGMKTADAWADTFMSREKKPEPIDETPEEKSQRAISEASAFFGEEGLYPRELIFLERNLALVQGSNRFYDSPVNRLSMIGRSAMLNLRDDNEVTFAQAMSSRWAMFVLDAVFYFSRWKQYMGWGKGFENELKEAEERMAQEMKNSMSGLWEVDKEAE</sequence>
<dbReference type="Proteomes" id="UP000034112">
    <property type="component" value="Unassembled WGS sequence"/>
</dbReference>
<dbReference type="InterPro" id="IPR045307">
    <property type="entry name" value="ADCK1_dom"/>
</dbReference>
<comment type="similarity">
    <text evidence="1">Belongs to the protein kinase superfamily. ADCK protein kinase family.</text>
</comment>
<evidence type="ECO:0000256" key="1">
    <source>
        <dbReference type="ARBA" id="ARBA00009670"/>
    </source>
</evidence>
<gene>
    <name evidence="4" type="ORF">THAR02_01056</name>
</gene>
<evidence type="ECO:0000313" key="4">
    <source>
        <dbReference type="EMBL" id="KKP06859.1"/>
    </source>
</evidence>
<dbReference type="PANTHER" id="PTHR43173">
    <property type="entry name" value="ABC1 FAMILY PROTEIN"/>
    <property type="match status" value="1"/>
</dbReference>
<feature type="transmembrane region" description="Helical" evidence="2">
    <location>
        <begin position="73"/>
        <end position="96"/>
    </location>
</feature>
<dbReference type="OMA" id="LTSEWIH"/>
<organism evidence="4 5">
    <name type="scientific">Trichoderma harzianum</name>
    <name type="common">Hypocrea lixii</name>
    <dbReference type="NCBI Taxonomy" id="5544"/>
    <lineage>
        <taxon>Eukaryota</taxon>
        <taxon>Fungi</taxon>
        <taxon>Dikarya</taxon>
        <taxon>Ascomycota</taxon>
        <taxon>Pezizomycotina</taxon>
        <taxon>Sordariomycetes</taxon>
        <taxon>Hypocreomycetidae</taxon>
        <taxon>Hypocreales</taxon>
        <taxon>Hypocreaceae</taxon>
        <taxon>Trichoderma</taxon>
    </lineage>
</organism>
<dbReference type="OrthoDB" id="427480at2759"/>
<evidence type="ECO:0000313" key="5">
    <source>
        <dbReference type="Proteomes" id="UP000034112"/>
    </source>
</evidence>
<dbReference type="AlphaFoldDB" id="A0A0G0AQR3"/>